<evidence type="ECO:0000313" key="2">
    <source>
        <dbReference type="EMBL" id="KOF74209.1"/>
    </source>
</evidence>
<gene>
    <name evidence="2" type="ORF">OCBIM_22036589mg</name>
</gene>
<evidence type="ECO:0008006" key="3">
    <source>
        <dbReference type="Google" id="ProtNLM"/>
    </source>
</evidence>
<keyword evidence="1" id="KW-0732">Signal</keyword>
<reference evidence="2" key="1">
    <citation type="submission" date="2015-07" db="EMBL/GenBank/DDBJ databases">
        <title>MeaNS - Measles Nucleotide Surveillance Program.</title>
        <authorList>
            <person name="Tran T."/>
            <person name="Druce J."/>
        </authorList>
    </citation>
    <scope>NUCLEOTIDE SEQUENCE</scope>
    <source>
        <strain evidence="2">UCB-OBI-ISO-001</strain>
        <tissue evidence="2">Gonad</tissue>
    </source>
</reference>
<proteinExistence type="predicted"/>
<feature type="chain" id="PRO_5005582885" description="Secreted protein" evidence="1">
    <location>
        <begin position="17"/>
        <end position="60"/>
    </location>
</feature>
<sequence length="60" mass="6727">MLTAIVLLLFSWGCLQLLCVCVCVCVCVRARLCVCSYVTLCIRYYRSIAANLTHSFPTGY</sequence>
<feature type="signal peptide" evidence="1">
    <location>
        <begin position="1"/>
        <end position="16"/>
    </location>
</feature>
<accession>A0A0L8GBJ6</accession>
<protein>
    <recommendedName>
        <fullName evidence="3">Secreted protein</fullName>
    </recommendedName>
</protein>
<evidence type="ECO:0000256" key="1">
    <source>
        <dbReference type="SAM" id="SignalP"/>
    </source>
</evidence>
<dbReference type="AlphaFoldDB" id="A0A0L8GBJ6"/>
<dbReference type="EMBL" id="KQ422794">
    <property type="protein sequence ID" value="KOF74209.1"/>
    <property type="molecule type" value="Genomic_DNA"/>
</dbReference>
<organism evidence="2">
    <name type="scientific">Octopus bimaculoides</name>
    <name type="common">California two-spotted octopus</name>
    <dbReference type="NCBI Taxonomy" id="37653"/>
    <lineage>
        <taxon>Eukaryota</taxon>
        <taxon>Metazoa</taxon>
        <taxon>Spiralia</taxon>
        <taxon>Lophotrochozoa</taxon>
        <taxon>Mollusca</taxon>
        <taxon>Cephalopoda</taxon>
        <taxon>Coleoidea</taxon>
        <taxon>Octopodiformes</taxon>
        <taxon>Octopoda</taxon>
        <taxon>Incirrata</taxon>
        <taxon>Octopodidae</taxon>
        <taxon>Octopus</taxon>
    </lineage>
</organism>
<name>A0A0L8GBJ6_OCTBM</name>